<reference evidence="2 3" key="1">
    <citation type="submission" date="2023-07" db="EMBL/GenBank/DDBJ databases">
        <title>Sorghum-associated microbial communities from plants grown in Nebraska, USA.</title>
        <authorList>
            <person name="Schachtman D."/>
        </authorList>
    </citation>
    <scope>NUCLEOTIDE SEQUENCE [LARGE SCALE GENOMIC DNA]</scope>
    <source>
        <strain evidence="2 3">BE316</strain>
    </source>
</reference>
<feature type="transmembrane region" description="Helical" evidence="1">
    <location>
        <begin position="21"/>
        <end position="40"/>
    </location>
</feature>
<protein>
    <submittedName>
        <fullName evidence="2">Apolipoprotein N-acyltransferase</fullName>
    </submittedName>
</protein>
<keyword evidence="1" id="KW-0812">Transmembrane</keyword>
<sequence length="177" mass="19099">MSDDNQNPSKGDIGLKLGAGLMVGWFMAALLTLPALYWLFVAVYEAITAGAVRVTPTSRGEPRVWVPWPQAWSYLLGTSLIIAGGLPPILAFVAPRLRMGRTFLLLLTLSPFAGPLGIALWLFSGHLTSVRGALFLAGVFAFIAVTLWIGNRFGRAFVVLALLILVAFALYHFAPSL</sequence>
<comment type="caution">
    <text evidence="2">The sequence shown here is derived from an EMBL/GenBank/DDBJ whole genome shotgun (WGS) entry which is preliminary data.</text>
</comment>
<feature type="transmembrane region" description="Helical" evidence="1">
    <location>
        <begin position="156"/>
        <end position="174"/>
    </location>
</feature>
<name>A0ABU2A2B5_9BURK</name>
<organism evidence="2 3">
    <name type="scientific">Roseateles asaccharophilus</name>
    <dbReference type="NCBI Taxonomy" id="582607"/>
    <lineage>
        <taxon>Bacteria</taxon>
        <taxon>Pseudomonadati</taxon>
        <taxon>Pseudomonadota</taxon>
        <taxon>Betaproteobacteria</taxon>
        <taxon>Burkholderiales</taxon>
        <taxon>Sphaerotilaceae</taxon>
        <taxon>Roseateles</taxon>
    </lineage>
</organism>
<evidence type="ECO:0000313" key="3">
    <source>
        <dbReference type="Proteomes" id="UP001180825"/>
    </source>
</evidence>
<keyword evidence="1" id="KW-1133">Transmembrane helix</keyword>
<keyword evidence="3" id="KW-1185">Reference proteome</keyword>
<proteinExistence type="predicted"/>
<evidence type="ECO:0000313" key="2">
    <source>
        <dbReference type="EMBL" id="MDR7331225.1"/>
    </source>
</evidence>
<feature type="transmembrane region" description="Helical" evidence="1">
    <location>
        <begin position="71"/>
        <end position="91"/>
    </location>
</feature>
<feature type="transmembrane region" description="Helical" evidence="1">
    <location>
        <begin position="103"/>
        <end position="123"/>
    </location>
</feature>
<gene>
    <name evidence="2" type="ORF">J2X21_000337</name>
</gene>
<accession>A0ABU2A2B5</accession>
<evidence type="ECO:0000256" key="1">
    <source>
        <dbReference type="SAM" id="Phobius"/>
    </source>
</evidence>
<keyword evidence="1" id="KW-0472">Membrane</keyword>
<dbReference type="Proteomes" id="UP001180825">
    <property type="component" value="Unassembled WGS sequence"/>
</dbReference>
<dbReference type="EMBL" id="JAVDXV010000001">
    <property type="protein sequence ID" value="MDR7331225.1"/>
    <property type="molecule type" value="Genomic_DNA"/>
</dbReference>
<dbReference type="RefSeq" id="WP_310324079.1">
    <property type="nucleotide sequence ID" value="NZ_JAVDXV010000001.1"/>
</dbReference>
<feature type="transmembrane region" description="Helical" evidence="1">
    <location>
        <begin position="129"/>
        <end position="149"/>
    </location>
</feature>